<dbReference type="SUPFAM" id="SSF52743">
    <property type="entry name" value="Subtilisin-like"/>
    <property type="match status" value="1"/>
</dbReference>
<dbReference type="InterPro" id="IPR000601">
    <property type="entry name" value="PKD_dom"/>
</dbReference>
<dbReference type="Pfam" id="PF18911">
    <property type="entry name" value="PKD_4"/>
    <property type="match status" value="1"/>
</dbReference>
<keyword evidence="3 5" id="KW-0378">Hydrolase</keyword>
<dbReference type="InterPro" id="IPR022409">
    <property type="entry name" value="PKD/Chitinase_dom"/>
</dbReference>
<feature type="domain" description="PKD" evidence="6">
    <location>
        <begin position="927"/>
        <end position="987"/>
    </location>
</feature>
<feature type="active site" description="Charge relay system" evidence="5">
    <location>
        <position position="370"/>
    </location>
</feature>
<dbReference type="PROSITE" id="PS50093">
    <property type="entry name" value="PKD"/>
    <property type="match status" value="1"/>
</dbReference>
<dbReference type="Gene3D" id="2.60.40.10">
    <property type="entry name" value="Immunoglobulins"/>
    <property type="match status" value="1"/>
</dbReference>
<evidence type="ECO:0000256" key="2">
    <source>
        <dbReference type="ARBA" id="ARBA00022670"/>
    </source>
</evidence>
<evidence type="ECO:0000256" key="4">
    <source>
        <dbReference type="ARBA" id="ARBA00022825"/>
    </source>
</evidence>
<reference evidence="7 8" key="1">
    <citation type="submission" date="2017-06" db="EMBL/GenBank/DDBJ databases">
        <title>Raineya orbicola gen. nov., sp. nov. a slightly thermophilic bacterium of the phylum Bacteroidetes and the description of Raineyaceae fam. nov.</title>
        <authorList>
            <person name="Albuquerque L."/>
            <person name="Polonia A.R.M."/>
            <person name="Barroso C."/>
            <person name="Froufe H.J.C."/>
            <person name="Lage O."/>
            <person name="Lobo-Da-Cunha A."/>
            <person name="Egas C."/>
            <person name="Da Costa M.S."/>
        </authorList>
    </citation>
    <scope>NUCLEOTIDE SEQUENCE [LARGE SCALE GENOMIC DNA]</scope>
    <source>
        <strain evidence="7 8">SPSPC-11</strain>
    </source>
</reference>
<dbReference type="InterPro" id="IPR023828">
    <property type="entry name" value="Peptidase_S8_Ser-AS"/>
</dbReference>
<evidence type="ECO:0000256" key="3">
    <source>
        <dbReference type="ARBA" id="ARBA00022801"/>
    </source>
</evidence>
<dbReference type="SMART" id="SM00089">
    <property type="entry name" value="PKD"/>
    <property type="match status" value="1"/>
</dbReference>
<dbReference type="InterPro" id="IPR035986">
    <property type="entry name" value="PKD_dom_sf"/>
</dbReference>
<dbReference type="PROSITE" id="PS51892">
    <property type="entry name" value="SUBTILASE"/>
    <property type="match status" value="1"/>
</dbReference>
<dbReference type="PRINTS" id="PR00723">
    <property type="entry name" value="SUBTILISIN"/>
</dbReference>
<feature type="active site" description="Charge relay system" evidence="5">
    <location>
        <position position="200"/>
    </location>
</feature>
<keyword evidence="8" id="KW-1185">Reference proteome</keyword>
<dbReference type="OrthoDB" id="9813435at2"/>
<dbReference type="InterPro" id="IPR013783">
    <property type="entry name" value="Ig-like_fold"/>
</dbReference>
<dbReference type="InterPro" id="IPR000209">
    <property type="entry name" value="Peptidase_S8/S53_dom"/>
</dbReference>
<dbReference type="Pfam" id="PF00082">
    <property type="entry name" value="Peptidase_S8"/>
    <property type="match status" value="1"/>
</dbReference>
<comment type="similarity">
    <text evidence="1 5">Belongs to the peptidase S8 family.</text>
</comment>
<proteinExistence type="inferred from homology"/>
<protein>
    <submittedName>
        <fullName evidence="7">Subtilase family</fullName>
    </submittedName>
</protein>
<evidence type="ECO:0000313" key="8">
    <source>
        <dbReference type="Proteomes" id="UP000233387"/>
    </source>
</evidence>
<dbReference type="Proteomes" id="UP000233387">
    <property type="component" value="Unassembled WGS sequence"/>
</dbReference>
<dbReference type="GO" id="GO:0006508">
    <property type="term" value="P:proteolysis"/>
    <property type="evidence" value="ECO:0007669"/>
    <property type="project" value="UniProtKB-KW"/>
</dbReference>
<accession>A0A2N3IIA5</accession>
<organism evidence="7 8">
    <name type="scientific">Raineya orbicola</name>
    <dbReference type="NCBI Taxonomy" id="2016530"/>
    <lineage>
        <taxon>Bacteria</taxon>
        <taxon>Pseudomonadati</taxon>
        <taxon>Bacteroidota</taxon>
        <taxon>Cytophagia</taxon>
        <taxon>Cytophagales</taxon>
        <taxon>Raineyaceae</taxon>
        <taxon>Raineya</taxon>
    </lineage>
</organism>
<evidence type="ECO:0000313" key="7">
    <source>
        <dbReference type="EMBL" id="PKQ70011.1"/>
    </source>
</evidence>
<dbReference type="PANTHER" id="PTHR43806:SF11">
    <property type="entry name" value="CEREVISIN-RELATED"/>
    <property type="match status" value="1"/>
</dbReference>
<dbReference type="PROSITE" id="PS00138">
    <property type="entry name" value="SUBTILASE_SER"/>
    <property type="match status" value="1"/>
</dbReference>
<dbReference type="Gene3D" id="3.40.50.200">
    <property type="entry name" value="Peptidase S8/S53 domain"/>
    <property type="match status" value="1"/>
</dbReference>
<evidence type="ECO:0000256" key="5">
    <source>
        <dbReference type="PROSITE-ProRule" id="PRU01240"/>
    </source>
</evidence>
<keyword evidence="2 5" id="KW-0645">Protease</keyword>
<dbReference type="GO" id="GO:0004252">
    <property type="term" value="F:serine-type endopeptidase activity"/>
    <property type="evidence" value="ECO:0007669"/>
    <property type="project" value="UniProtKB-UniRule"/>
</dbReference>
<dbReference type="AlphaFoldDB" id="A0A2N3IIA5"/>
<dbReference type="EMBL" id="NKXO01000012">
    <property type="protein sequence ID" value="PKQ70011.1"/>
    <property type="molecule type" value="Genomic_DNA"/>
</dbReference>
<dbReference type="CDD" id="cd00146">
    <property type="entry name" value="PKD"/>
    <property type="match status" value="1"/>
</dbReference>
<dbReference type="RefSeq" id="WP_101358215.1">
    <property type="nucleotide sequence ID" value="NZ_NKXO01000012.1"/>
</dbReference>
<evidence type="ECO:0000259" key="6">
    <source>
        <dbReference type="PROSITE" id="PS50093"/>
    </source>
</evidence>
<name>A0A2N3IIA5_9BACT</name>
<gene>
    <name evidence="7" type="ORF">Rain11_0948</name>
</gene>
<keyword evidence="4 5" id="KW-0720">Serine protease</keyword>
<sequence>MKKHFTFLFVAFLLGFCVYAQVRYTPSQVVFKLKQNSYLDTDLLHSLSVRPAERVFPNHQAPKEGEVGRCGLPKVDLSRIYYLYLKDGVSVESALQVLRSHKSIEYAEPLRLADPLLVPNDPGANTPSSTPADYHQYYLNVIKAYDAWDVQTGNPSSIIGVIDWGFRTTHQDLIANLHPDYIDLGNNDYNLNLPHSFSYHGGAVAGIAAATPNNAMGIAGVGYNCRYLPVKAVNDALTVLRFAESVVYLADRNVKVINMSFGYVGEPDEFWEDVVNYAVINKDVAMVAAAGNNGDTGRFWPASYKNVVSVTGSTSNDLRWGGSNYNYEVDITAPSEFTHTTYYNCCAYSGIFNNDHSYIPAVSYNMSGTSFAAPQVAAAIALLRTQYPSLDAIQAMARVVATSDNIDALNPSFAGLIGKGRLNVHRAVSETNVKALRIENYNFVNNAFPFAGANAQLVVNFKNLLSPTSNLQVNVVSLSPLVSISSGSFSLGAMNTNEIKNNQTSPFILQISPSTPYNTEIVLRFDFQDGAFTSYEYLKIIINPDYLHLDINKLTLHVGSRGKIAEYKYPYRKSVGYTTSQYNTIATAGGLIIASHTDSIVNSVPQYISGDPLITEFDVNGSFTHNKTATYQEIIANFKDNVSYRPKLRITKKAYAYKDSPKDKFIIVEYDITNDSTRTIPNLYAGVFTDFDLLEYARNRADWDNARKMGYAYHYLNGMYAGIRLLTTETPNYYAFNNNGSSGSINLYNGFTKAEKFTAISNGLLRTQAGMSGLGTDVSMAVGATISNLAPNAMRKIAFAYVAGDNLAELQANADEALNTFVQLNTTPLPDIASNFVVCSGKNLILAPTNGSVFDFYDSFPLTTPIHTGSSLTLTNITTNRTIYIVGRDRYYPSPVKVVNITVAPIHQAVIIATLYGGTTWLFEDYSGNVSSSEWNFGDGNTATGNPVVHTFAQTGNYQVTLKSTSLQGCESITSKNIGVVLSLDSFSSQTLQIYPNPAYEEVFVKGAENFSWELMNVFGDILQRGTHQIRLRREIVNGLYYLKIALPSGNCQVFKLRVER</sequence>
<dbReference type="InterPro" id="IPR015500">
    <property type="entry name" value="Peptidase_S8_subtilisin-rel"/>
</dbReference>
<dbReference type="InterPro" id="IPR036852">
    <property type="entry name" value="Peptidase_S8/S53_dom_sf"/>
</dbReference>
<dbReference type="SUPFAM" id="SSF49299">
    <property type="entry name" value="PKD domain"/>
    <property type="match status" value="1"/>
</dbReference>
<evidence type="ECO:0000256" key="1">
    <source>
        <dbReference type="ARBA" id="ARBA00011073"/>
    </source>
</evidence>
<comment type="caution">
    <text evidence="7">The sequence shown here is derived from an EMBL/GenBank/DDBJ whole genome shotgun (WGS) entry which is preliminary data.</text>
</comment>
<dbReference type="PANTHER" id="PTHR43806">
    <property type="entry name" value="PEPTIDASE S8"/>
    <property type="match status" value="1"/>
</dbReference>
<dbReference type="InterPro" id="IPR050131">
    <property type="entry name" value="Peptidase_S8_subtilisin-like"/>
</dbReference>
<feature type="active site" description="Charge relay system" evidence="5">
    <location>
        <position position="163"/>
    </location>
</feature>